<keyword evidence="5 8" id="KW-0460">Magnesium</keyword>
<feature type="binding site" evidence="8">
    <location>
        <position position="20"/>
    </location>
    <ligand>
        <name>GTP</name>
        <dbReference type="ChEBI" id="CHEBI:37565"/>
    </ligand>
</feature>
<evidence type="ECO:0000259" key="9">
    <source>
        <dbReference type="Pfam" id="PF12804"/>
    </source>
</evidence>
<dbReference type="PANTHER" id="PTHR19136:SF81">
    <property type="entry name" value="MOLYBDENUM COFACTOR GUANYLYLTRANSFERASE"/>
    <property type="match status" value="1"/>
</dbReference>
<comment type="subunit">
    <text evidence="8">Monomer.</text>
</comment>
<evidence type="ECO:0000313" key="11">
    <source>
        <dbReference type="Proteomes" id="UP000714380"/>
    </source>
</evidence>
<organism evidence="10 11">
    <name type="scientific">Thalassolituus marinus</name>
    <dbReference type="NCBI Taxonomy" id="671053"/>
    <lineage>
        <taxon>Bacteria</taxon>
        <taxon>Pseudomonadati</taxon>
        <taxon>Pseudomonadota</taxon>
        <taxon>Gammaproteobacteria</taxon>
        <taxon>Oceanospirillales</taxon>
        <taxon>Oceanospirillaceae</taxon>
        <taxon>Thalassolituus</taxon>
    </lineage>
</organism>
<keyword evidence="2 8" id="KW-0808">Transferase</keyword>
<evidence type="ECO:0000313" key="10">
    <source>
        <dbReference type="EMBL" id="MCA6062127.1"/>
    </source>
</evidence>
<feature type="binding site" evidence="8">
    <location>
        <begin position="8"/>
        <end position="10"/>
    </location>
    <ligand>
        <name>GTP</name>
        <dbReference type="ChEBI" id="CHEBI:37565"/>
    </ligand>
</feature>
<dbReference type="Pfam" id="PF12804">
    <property type="entry name" value="NTP_transf_3"/>
    <property type="match status" value="1"/>
</dbReference>
<keyword evidence="7 8" id="KW-0501">Molybdenum cofactor biosynthesis</keyword>
<keyword evidence="11" id="KW-1185">Reference proteome</keyword>
<comment type="function">
    <text evidence="8">Transfers a GMP moiety from GTP to Mo-molybdopterin (Mo-MPT) cofactor (Moco or molybdenum cofactor) to form Mo-molybdopterin guanine dinucleotide (Mo-MGD) cofactor.</text>
</comment>
<proteinExistence type="inferred from homology"/>
<gene>
    <name evidence="8" type="primary">mobA</name>
    <name evidence="10" type="ORF">I9W95_00745</name>
</gene>
<comment type="caution">
    <text evidence="10">The sequence shown here is derived from an EMBL/GenBank/DDBJ whole genome shotgun (WGS) entry which is preliminary data.</text>
</comment>
<evidence type="ECO:0000256" key="6">
    <source>
        <dbReference type="ARBA" id="ARBA00023134"/>
    </source>
</evidence>
<dbReference type="EMBL" id="JAEDAH010000003">
    <property type="protein sequence ID" value="MCA6062127.1"/>
    <property type="molecule type" value="Genomic_DNA"/>
</dbReference>
<name>A0ABS7ZK83_9GAMM</name>
<comment type="catalytic activity">
    <reaction evidence="8">
        <text>Mo-molybdopterin + GTP + H(+) = Mo-molybdopterin guanine dinucleotide + diphosphate</text>
        <dbReference type="Rhea" id="RHEA:34243"/>
        <dbReference type="ChEBI" id="CHEBI:15378"/>
        <dbReference type="ChEBI" id="CHEBI:33019"/>
        <dbReference type="ChEBI" id="CHEBI:37565"/>
        <dbReference type="ChEBI" id="CHEBI:71302"/>
        <dbReference type="ChEBI" id="CHEBI:71310"/>
        <dbReference type="EC" id="2.7.7.77"/>
    </reaction>
</comment>
<feature type="binding site" evidence="8">
    <location>
        <position position="67"/>
    </location>
    <ligand>
        <name>GTP</name>
        <dbReference type="ChEBI" id="CHEBI:37565"/>
    </ligand>
</feature>
<keyword evidence="6 8" id="KW-0342">GTP-binding</keyword>
<dbReference type="InterPro" id="IPR029044">
    <property type="entry name" value="Nucleotide-diphossugar_trans"/>
</dbReference>
<comment type="domain">
    <text evidence="8">The N-terminal domain determines nucleotide recognition and specific binding, while the C-terminal domain determines the specific binding to the target protein.</text>
</comment>
<comment type="similarity">
    <text evidence="8">Belongs to the MobA family.</text>
</comment>
<accession>A0ABS7ZK83</accession>
<evidence type="ECO:0000256" key="5">
    <source>
        <dbReference type="ARBA" id="ARBA00022842"/>
    </source>
</evidence>
<feature type="binding site" evidence="8">
    <location>
        <position position="100"/>
    </location>
    <ligand>
        <name>GTP</name>
        <dbReference type="ChEBI" id="CHEBI:37565"/>
    </ligand>
</feature>
<dbReference type="RefSeq" id="WP_225670717.1">
    <property type="nucleotide sequence ID" value="NZ_JAEDAH010000003.1"/>
</dbReference>
<dbReference type="CDD" id="cd02503">
    <property type="entry name" value="MobA"/>
    <property type="match status" value="1"/>
</dbReference>
<comment type="caution">
    <text evidence="8">Lacks conserved residue(s) required for the propagation of feature annotation.</text>
</comment>
<keyword evidence="3 8" id="KW-0479">Metal-binding</keyword>
<keyword evidence="4 8" id="KW-0547">Nucleotide-binding</keyword>
<sequence>MSVAAVILAGGDSRRMGQDKALLPMGQQTLLEHVAQRVQQVCQTLWLSRQPHQPVPAPLTSLTQLHDSDLQQGPLAGIAAALNYALQQKSVQGLLVVPVDLPFVDTEVLTTLCQQGDTVQRPVCFGRHYMPLYLPVKPAICDFIHAQLNRHDSRKSVASVFFEFNGVQLPEPKGQSLTNTNTLSEWESARSHWETLHG</sequence>
<dbReference type="EC" id="2.7.7.77" evidence="8"/>
<evidence type="ECO:0000256" key="2">
    <source>
        <dbReference type="ARBA" id="ARBA00022679"/>
    </source>
</evidence>
<evidence type="ECO:0000256" key="1">
    <source>
        <dbReference type="ARBA" id="ARBA00022490"/>
    </source>
</evidence>
<evidence type="ECO:0000256" key="7">
    <source>
        <dbReference type="ARBA" id="ARBA00023150"/>
    </source>
</evidence>
<evidence type="ECO:0000256" key="4">
    <source>
        <dbReference type="ARBA" id="ARBA00022741"/>
    </source>
</evidence>
<evidence type="ECO:0000256" key="3">
    <source>
        <dbReference type="ARBA" id="ARBA00022723"/>
    </source>
</evidence>
<dbReference type="Gene3D" id="3.90.550.10">
    <property type="entry name" value="Spore Coat Polysaccharide Biosynthesis Protein SpsA, Chain A"/>
    <property type="match status" value="1"/>
</dbReference>
<feature type="binding site" evidence="8">
    <location>
        <position position="100"/>
    </location>
    <ligand>
        <name>Mg(2+)</name>
        <dbReference type="ChEBI" id="CHEBI:18420"/>
    </ligand>
</feature>
<keyword evidence="1 8" id="KW-0963">Cytoplasm</keyword>
<dbReference type="InterPro" id="IPR013482">
    <property type="entry name" value="Molybde_CF_guanTrfase"/>
</dbReference>
<evidence type="ECO:0000256" key="8">
    <source>
        <dbReference type="HAMAP-Rule" id="MF_00316"/>
    </source>
</evidence>
<protein>
    <recommendedName>
        <fullName evidence="8">Molybdenum cofactor guanylyltransferase</fullName>
        <shortName evidence="8">MoCo guanylyltransferase</shortName>
        <ecNumber evidence="8">2.7.7.77</ecNumber>
    </recommendedName>
    <alternativeName>
        <fullName evidence="8">GTP:molybdopterin guanylyltransferase</fullName>
    </alternativeName>
    <alternativeName>
        <fullName evidence="8">Mo-MPT guanylyltransferase</fullName>
    </alternativeName>
    <alternativeName>
        <fullName evidence="8">Molybdopterin guanylyltransferase</fullName>
    </alternativeName>
    <alternativeName>
        <fullName evidence="8">Molybdopterin-guanine dinucleotide synthase</fullName>
        <shortName evidence="8">MGD synthase</shortName>
    </alternativeName>
</protein>
<feature type="domain" description="MobA-like NTP transferase" evidence="9">
    <location>
        <begin position="5"/>
        <end position="135"/>
    </location>
</feature>
<comment type="cofactor">
    <cofactor evidence="8">
        <name>Mg(2+)</name>
        <dbReference type="ChEBI" id="CHEBI:18420"/>
    </cofactor>
</comment>
<dbReference type="InterPro" id="IPR025877">
    <property type="entry name" value="MobA-like_NTP_Trfase"/>
</dbReference>
<dbReference type="PANTHER" id="PTHR19136">
    <property type="entry name" value="MOLYBDENUM COFACTOR GUANYLYLTRANSFERASE"/>
    <property type="match status" value="1"/>
</dbReference>
<keyword evidence="10" id="KW-0548">Nucleotidyltransferase</keyword>
<dbReference type="Proteomes" id="UP000714380">
    <property type="component" value="Unassembled WGS sequence"/>
</dbReference>
<reference evidence="10 11" key="1">
    <citation type="submission" date="2020-12" db="EMBL/GenBank/DDBJ databases">
        <title>Novel Thalassolituus-related marine hydrocarbonoclastic bacteria mediated algae-derived hydrocarbons mineralization in twilight zone of the northern South China Sea.</title>
        <authorList>
            <person name="Dong C."/>
        </authorList>
    </citation>
    <scope>NUCLEOTIDE SEQUENCE [LARGE SCALE GENOMIC DNA]</scope>
    <source>
        <strain evidence="10 11">IMCC1826</strain>
    </source>
</reference>
<dbReference type="HAMAP" id="MF_00316">
    <property type="entry name" value="MobA"/>
    <property type="match status" value="1"/>
</dbReference>
<dbReference type="SUPFAM" id="SSF53448">
    <property type="entry name" value="Nucleotide-diphospho-sugar transferases"/>
    <property type="match status" value="1"/>
</dbReference>
<dbReference type="GO" id="GO:0016779">
    <property type="term" value="F:nucleotidyltransferase activity"/>
    <property type="evidence" value="ECO:0007669"/>
    <property type="project" value="UniProtKB-KW"/>
</dbReference>
<comment type="subcellular location">
    <subcellularLocation>
        <location evidence="8">Cytoplasm</location>
    </subcellularLocation>
</comment>